<dbReference type="Pfam" id="PF04189">
    <property type="entry name" value="Gcd10p"/>
    <property type="match status" value="1"/>
</dbReference>
<dbReference type="EMBL" id="JAACJJ010000056">
    <property type="protein sequence ID" value="KAF5312145.1"/>
    <property type="molecule type" value="Genomic_DNA"/>
</dbReference>
<comment type="similarity">
    <text evidence="2">Belongs to the TRM6/GCD10 family.</text>
</comment>
<sequence>MSTLNVSKGQQKSRDPGIQSGDLVLIRLPKGDVRSIKIQQNTTVNIPKFASFFANEIIGQPYGLSYEIDNKKLSYMAPRTLDELADTDATNELINDGMDVQPLKVDEIQALKRSGASASDIIKKQIEQHANYELKTEYSKEKYKKRKEAKYMKTFSTIEPTLYNVAEYWWLKDQARLRDLRVDSLSQMLHLGNIRPGGKYLAVDDASGLLVAGILERMGGEGRLLTICHTDSPPAYPVVQQMNFPSSITDVMLSLNWATADEDYTPILPPFDPVEGVVRSDRQKQRLNKRKAVSDLLNNTRDELFSGEFEGLLIASEYDPYSIIERLSPYLGGSASVVVHSPFSQIIVDLQARLRTIPEYLSPTMTESWLRCYQILPGRTHPMMAMSGSGGFIVHTTKIYDDPTAQAVIMSRRQKKKVKLDDDVSTPTSTSTAEQKEPADSQMVDTETSS</sequence>
<evidence type="ECO:0000256" key="4">
    <source>
        <dbReference type="ARBA" id="ARBA00022694"/>
    </source>
</evidence>
<dbReference type="PANTHER" id="PTHR12945">
    <property type="entry name" value="TRANSLATION INITIATION FACTOR EIF3-RELATED"/>
    <property type="match status" value="1"/>
</dbReference>
<dbReference type="OrthoDB" id="10254665at2759"/>
<feature type="region of interest" description="Disordered" evidence="7">
    <location>
        <begin position="412"/>
        <end position="450"/>
    </location>
</feature>
<name>A0A8H5ETQ0_9AGAR</name>
<dbReference type="GO" id="GO:0031515">
    <property type="term" value="C:tRNA (m1A) methyltransferase complex"/>
    <property type="evidence" value="ECO:0007669"/>
    <property type="project" value="InterPro"/>
</dbReference>
<dbReference type="Proteomes" id="UP000567179">
    <property type="component" value="Unassembled WGS sequence"/>
</dbReference>
<evidence type="ECO:0000313" key="9">
    <source>
        <dbReference type="Proteomes" id="UP000567179"/>
    </source>
</evidence>
<keyword evidence="5" id="KW-0539">Nucleus</keyword>
<dbReference type="AlphaFoldDB" id="A0A8H5ETQ0"/>
<dbReference type="PANTHER" id="PTHR12945:SF0">
    <property type="entry name" value="TRNA (ADENINE(58)-N(1))-METHYLTRANSFERASE NON-CATALYTIC SUBUNIT TRM6"/>
    <property type="match status" value="1"/>
</dbReference>
<dbReference type="GO" id="GO:0005634">
    <property type="term" value="C:nucleus"/>
    <property type="evidence" value="ECO:0007669"/>
    <property type="project" value="UniProtKB-SubCell"/>
</dbReference>
<dbReference type="GO" id="GO:0030488">
    <property type="term" value="P:tRNA methylation"/>
    <property type="evidence" value="ECO:0007669"/>
    <property type="project" value="InterPro"/>
</dbReference>
<protein>
    <recommendedName>
        <fullName evidence="3">tRNA (adenine(58)-N(1))-methyltransferase non-catalytic subunit TRM6</fullName>
    </recommendedName>
    <alternativeName>
        <fullName evidence="6">tRNA(m1A58)-methyltransferase subunit TRM6</fullName>
    </alternativeName>
</protein>
<accession>A0A8H5ETQ0</accession>
<comment type="caution">
    <text evidence="8">The sequence shown here is derived from an EMBL/GenBank/DDBJ whole genome shotgun (WGS) entry which is preliminary data.</text>
</comment>
<comment type="subcellular location">
    <subcellularLocation>
        <location evidence="1">Nucleus</location>
    </subcellularLocation>
</comment>
<evidence type="ECO:0000256" key="6">
    <source>
        <dbReference type="ARBA" id="ARBA00032319"/>
    </source>
</evidence>
<evidence type="ECO:0000313" key="8">
    <source>
        <dbReference type="EMBL" id="KAF5312145.1"/>
    </source>
</evidence>
<reference evidence="8 9" key="1">
    <citation type="journal article" date="2020" name="ISME J.">
        <title>Uncovering the hidden diversity of litter-decomposition mechanisms in mushroom-forming fungi.</title>
        <authorList>
            <person name="Floudas D."/>
            <person name="Bentzer J."/>
            <person name="Ahren D."/>
            <person name="Johansson T."/>
            <person name="Persson P."/>
            <person name="Tunlid A."/>
        </authorList>
    </citation>
    <scope>NUCLEOTIDE SEQUENCE [LARGE SCALE GENOMIC DNA]</scope>
    <source>
        <strain evidence="8 9">CBS 101986</strain>
    </source>
</reference>
<dbReference type="InterPro" id="IPR017423">
    <property type="entry name" value="TRM6"/>
</dbReference>
<evidence type="ECO:0000256" key="1">
    <source>
        <dbReference type="ARBA" id="ARBA00004123"/>
    </source>
</evidence>
<evidence type="ECO:0000256" key="7">
    <source>
        <dbReference type="SAM" id="MobiDB-lite"/>
    </source>
</evidence>
<proteinExistence type="inferred from homology"/>
<keyword evidence="9" id="KW-1185">Reference proteome</keyword>
<evidence type="ECO:0000256" key="2">
    <source>
        <dbReference type="ARBA" id="ARBA00008320"/>
    </source>
</evidence>
<evidence type="ECO:0000256" key="3">
    <source>
        <dbReference type="ARBA" id="ARBA00021704"/>
    </source>
</evidence>
<dbReference type="Gene3D" id="3.10.330.20">
    <property type="match status" value="1"/>
</dbReference>
<evidence type="ECO:0000256" key="5">
    <source>
        <dbReference type="ARBA" id="ARBA00023242"/>
    </source>
</evidence>
<gene>
    <name evidence="8" type="ORF">D9619_002600</name>
</gene>
<keyword evidence="4" id="KW-0819">tRNA processing</keyword>
<organism evidence="8 9">
    <name type="scientific">Psilocybe cf. subviscida</name>
    <dbReference type="NCBI Taxonomy" id="2480587"/>
    <lineage>
        <taxon>Eukaryota</taxon>
        <taxon>Fungi</taxon>
        <taxon>Dikarya</taxon>
        <taxon>Basidiomycota</taxon>
        <taxon>Agaricomycotina</taxon>
        <taxon>Agaricomycetes</taxon>
        <taxon>Agaricomycetidae</taxon>
        <taxon>Agaricales</taxon>
        <taxon>Agaricineae</taxon>
        <taxon>Strophariaceae</taxon>
        <taxon>Psilocybe</taxon>
    </lineage>
</organism>